<accession>A0A2P8G011</accession>
<organism evidence="1 2">
    <name type="scientific">Dyadobacter jiangsuensis</name>
    <dbReference type="NCBI Taxonomy" id="1591085"/>
    <lineage>
        <taxon>Bacteria</taxon>
        <taxon>Pseudomonadati</taxon>
        <taxon>Bacteroidota</taxon>
        <taxon>Cytophagia</taxon>
        <taxon>Cytophagales</taxon>
        <taxon>Spirosomataceae</taxon>
        <taxon>Dyadobacter</taxon>
    </lineage>
</organism>
<dbReference type="EMBL" id="PYAS01000008">
    <property type="protein sequence ID" value="PSL27294.1"/>
    <property type="molecule type" value="Genomic_DNA"/>
</dbReference>
<dbReference type="AlphaFoldDB" id="A0A2P8G011"/>
<name>A0A2P8G011_9BACT</name>
<keyword evidence="2" id="KW-1185">Reference proteome</keyword>
<reference evidence="1 2" key="1">
    <citation type="submission" date="2018-03" db="EMBL/GenBank/DDBJ databases">
        <title>Genomic Encyclopedia of Archaeal and Bacterial Type Strains, Phase II (KMG-II): from individual species to whole genera.</title>
        <authorList>
            <person name="Goeker M."/>
        </authorList>
    </citation>
    <scope>NUCLEOTIDE SEQUENCE [LARGE SCALE GENOMIC DNA]</scope>
    <source>
        <strain evidence="1 2">DSM 29057</strain>
    </source>
</reference>
<proteinExistence type="predicted"/>
<evidence type="ECO:0000313" key="1">
    <source>
        <dbReference type="EMBL" id="PSL27294.1"/>
    </source>
</evidence>
<gene>
    <name evidence="1" type="ORF">CLV60_108150</name>
</gene>
<evidence type="ECO:0000313" key="2">
    <source>
        <dbReference type="Proteomes" id="UP000241964"/>
    </source>
</evidence>
<dbReference type="Proteomes" id="UP000241964">
    <property type="component" value="Unassembled WGS sequence"/>
</dbReference>
<comment type="caution">
    <text evidence="1">The sequence shown here is derived from an EMBL/GenBank/DDBJ whole genome shotgun (WGS) entry which is preliminary data.</text>
</comment>
<sequence length="60" mass="6641">MKDSQAATTDVPQKADAAKVQFRRIIGQALSTKESINAYFKGEITIQELNARGIKFVKTI</sequence>
<protein>
    <submittedName>
        <fullName evidence="1">Uncharacterized protein</fullName>
    </submittedName>
</protein>